<dbReference type="EMBL" id="ML977140">
    <property type="protein sequence ID" value="KAF1990969.1"/>
    <property type="molecule type" value="Genomic_DNA"/>
</dbReference>
<dbReference type="GO" id="GO:0004061">
    <property type="term" value="F:arylformamidase activity"/>
    <property type="evidence" value="ECO:0007669"/>
    <property type="project" value="InterPro"/>
</dbReference>
<protein>
    <recommendedName>
        <fullName evidence="4">Cyclase</fullName>
    </recommendedName>
</protein>
<dbReference type="OrthoDB" id="5396at2759"/>
<dbReference type="InterPro" id="IPR037175">
    <property type="entry name" value="KFase_sf"/>
</dbReference>
<dbReference type="SUPFAM" id="SSF102198">
    <property type="entry name" value="Putative cyclase"/>
    <property type="match status" value="1"/>
</dbReference>
<gene>
    <name evidence="2" type="ORF">K402DRAFT_323434</name>
</gene>
<proteinExistence type="inferred from homology"/>
<evidence type="ECO:0000313" key="3">
    <source>
        <dbReference type="Proteomes" id="UP000800041"/>
    </source>
</evidence>
<dbReference type="AlphaFoldDB" id="A0A6G1HD72"/>
<accession>A0A6G1HD72</accession>
<name>A0A6G1HD72_9PEZI</name>
<evidence type="ECO:0000256" key="1">
    <source>
        <dbReference type="ARBA" id="ARBA00007865"/>
    </source>
</evidence>
<comment type="similarity">
    <text evidence="1">Belongs to the Cyclase 1 superfamily.</text>
</comment>
<dbReference type="GO" id="GO:0019441">
    <property type="term" value="P:L-tryptophan catabolic process to kynurenine"/>
    <property type="evidence" value="ECO:0007669"/>
    <property type="project" value="InterPro"/>
</dbReference>
<dbReference type="PANTHER" id="PTHR34861">
    <property type="match status" value="1"/>
</dbReference>
<dbReference type="PANTHER" id="PTHR34861:SF10">
    <property type="entry name" value="CYCLASE"/>
    <property type="match status" value="1"/>
</dbReference>
<dbReference type="Gene3D" id="3.50.30.50">
    <property type="entry name" value="Putative cyclase"/>
    <property type="match status" value="1"/>
</dbReference>
<reference evidence="2" key="1">
    <citation type="journal article" date="2020" name="Stud. Mycol.">
        <title>101 Dothideomycetes genomes: a test case for predicting lifestyles and emergence of pathogens.</title>
        <authorList>
            <person name="Haridas S."/>
            <person name="Albert R."/>
            <person name="Binder M."/>
            <person name="Bloem J."/>
            <person name="Labutti K."/>
            <person name="Salamov A."/>
            <person name="Andreopoulos B."/>
            <person name="Baker S."/>
            <person name="Barry K."/>
            <person name="Bills G."/>
            <person name="Bluhm B."/>
            <person name="Cannon C."/>
            <person name="Castanera R."/>
            <person name="Culley D."/>
            <person name="Daum C."/>
            <person name="Ezra D."/>
            <person name="Gonzalez J."/>
            <person name="Henrissat B."/>
            <person name="Kuo A."/>
            <person name="Liang C."/>
            <person name="Lipzen A."/>
            <person name="Lutzoni F."/>
            <person name="Magnuson J."/>
            <person name="Mondo S."/>
            <person name="Nolan M."/>
            <person name="Ohm R."/>
            <person name="Pangilinan J."/>
            <person name="Park H.-J."/>
            <person name="Ramirez L."/>
            <person name="Alfaro M."/>
            <person name="Sun H."/>
            <person name="Tritt A."/>
            <person name="Yoshinaga Y."/>
            <person name="Zwiers L.-H."/>
            <person name="Turgeon B."/>
            <person name="Goodwin S."/>
            <person name="Spatafora J."/>
            <person name="Crous P."/>
            <person name="Grigoriev I."/>
        </authorList>
    </citation>
    <scope>NUCLEOTIDE SEQUENCE</scope>
    <source>
        <strain evidence="2">CBS 113979</strain>
    </source>
</reference>
<sequence>MSPTPSNIPSFDDLPPVKDMPQGCAWGLFDKDGQKDNLGCLNLLTPTVVQEALKEATTGHSISLNWPLNALHKAAFMRAPLTHRIVDGQELVGFHAYDDEVAFNTQSSSQWDSLVHFAHQESGCYYNGVKPTKEHLLQEFGNGDEETARAIPTLNHWHTRGGLVARGVLLDYKTYAHATGIEYSPFTSHAISVADLEAVAKYQNTDFKFGDVLIVRTGYTDEMSALSAEEQEEKQREHRCVGVAGDRGTARWVWDRHFSAVACDAVGFEVMPPKIEEDGGRVGGPGELVLHQWFLSLFGLNIGELWDLKALGEHCLEVGKYSFLLTSIPLNVPGAVGSPANALAIF</sequence>
<dbReference type="Pfam" id="PF04199">
    <property type="entry name" value="Cyclase"/>
    <property type="match status" value="1"/>
</dbReference>
<dbReference type="Proteomes" id="UP000800041">
    <property type="component" value="Unassembled WGS sequence"/>
</dbReference>
<organism evidence="2 3">
    <name type="scientific">Aulographum hederae CBS 113979</name>
    <dbReference type="NCBI Taxonomy" id="1176131"/>
    <lineage>
        <taxon>Eukaryota</taxon>
        <taxon>Fungi</taxon>
        <taxon>Dikarya</taxon>
        <taxon>Ascomycota</taxon>
        <taxon>Pezizomycotina</taxon>
        <taxon>Dothideomycetes</taxon>
        <taxon>Pleosporomycetidae</taxon>
        <taxon>Aulographales</taxon>
        <taxon>Aulographaceae</taxon>
    </lineage>
</organism>
<evidence type="ECO:0008006" key="4">
    <source>
        <dbReference type="Google" id="ProtNLM"/>
    </source>
</evidence>
<evidence type="ECO:0000313" key="2">
    <source>
        <dbReference type="EMBL" id="KAF1990969.1"/>
    </source>
</evidence>
<dbReference type="InterPro" id="IPR007325">
    <property type="entry name" value="KFase/CYL"/>
</dbReference>
<keyword evidence="3" id="KW-1185">Reference proteome</keyword>